<protein>
    <submittedName>
        <fullName evidence="4">Glycosyl transferase</fullName>
    </submittedName>
</protein>
<name>A0A2K2H607_9BACT</name>
<gene>
    <name evidence="4" type="ORF">C2E25_16470</name>
</gene>
<comment type="caution">
    <text evidence="4">The sequence shown here is derived from an EMBL/GenBank/DDBJ whole genome shotgun (WGS) entry which is preliminary data.</text>
</comment>
<proteinExistence type="predicted"/>
<evidence type="ECO:0000256" key="2">
    <source>
        <dbReference type="ARBA" id="ARBA00022679"/>
    </source>
</evidence>
<keyword evidence="1" id="KW-0328">Glycosyltransferase</keyword>
<dbReference type="Gene3D" id="3.40.50.2000">
    <property type="entry name" value="Glycogen Phosphorylase B"/>
    <property type="match status" value="2"/>
</dbReference>
<dbReference type="OrthoDB" id="5449954at2"/>
<dbReference type="SUPFAM" id="SSF53756">
    <property type="entry name" value="UDP-Glycosyltransferase/glycogen phosphorylase"/>
    <property type="match status" value="1"/>
</dbReference>
<dbReference type="GO" id="GO:0016757">
    <property type="term" value="F:glycosyltransferase activity"/>
    <property type="evidence" value="ECO:0007669"/>
    <property type="project" value="UniProtKB-KW"/>
</dbReference>
<dbReference type="RefSeq" id="WP_103116813.1">
    <property type="nucleotide sequence ID" value="NZ_PPFX01000057.1"/>
</dbReference>
<dbReference type="InterPro" id="IPR001296">
    <property type="entry name" value="Glyco_trans_1"/>
</dbReference>
<evidence type="ECO:0000313" key="5">
    <source>
        <dbReference type="Proteomes" id="UP000236340"/>
    </source>
</evidence>
<dbReference type="EMBL" id="PPFX01000057">
    <property type="protein sequence ID" value="PNU18670.1"/>
    <property type="molecule type" value="Genomic_DNA"/>
</dbReference>
<dbReference type="AlphaFoldDB" id="A0A2K2H607"/>
<dbReference type="PANTHER" id="PTHR12526">
    <property type="entry name" value="GLYCOSYLTRANSFERASE"/>
    <property type="match status" value="1"/>
</dbReference>
<evidence type="ECO:0000259" key="3">
    <source>
        <dbReference type="Pfam" id="PF00534"/>
    </source>
</evidence>
<reference evidence="4 5" key="1">
    <citation type="journal article" date="2018" name="Genome Announc.">
        <title>Genome Sequence of Geothermobacter sp. HR-1 Iron Reducer from the Loihi Seamount.</title>
        <authorList>
            <person name="Smith H."/>
            <person name="Abuyen K."/>
            <person name="Tremblay J."/>
            <person name="Savalia P."/>
            <person name="Perez-Rodriguez I."/>
            <person name="Emerson D."/>
            <person name="Tully B."/>
            <person name="Amend J."/>
        </authorList>
    </citation>
    <scope>NUCLEOTIDE SEQUENCE [LARGE SCALE GENOMIC DNA]</scope>
    <source>
        <strain evidence="4 5">HR-1</strain>
    </source>
</reference>
<dbReference type="Proteomes" id="UP000236340">
    <property type="component" value="Unassembled WGS sequence"/>
</dbReference>
<evidence type="ECO:0000313" key="4">
    <source>
        <dbReference type="EMBL" id="PNU18670.1"/>
    </source>
</evidence>
<accession>A0A2K2H607</accession>
<organism evidence="4 5">
    <name type="scientific">Geothermobacter hydrogeniphilus</name>
    <dbReference type="NCBI Taxonomy" id="1969733"/>
    <lineage>
        <taxon>Bacteria</taxon>
        <taxon>Pseudomonadati</taxon>
        <taxon>Thermodesulfobacteriota</taxon>
        <taxon>Desulfuromonadia</taxon>
        <taxon>Desulfuromonadales</taxon>
        <taxon>Geothermobacteraceae</taxon>
        <taxon>Geothermobacter</taxon>
    </lineage>
</organism>
<keyword evidence="2 4" id="KW-0808">Transferase</keyword>
<dbReference type="Pfam" id="PF00534">
    <property type="entry name" value="Glycos_transf_1"/>
    <property type="match status" value="1"/>
</dbReference>
<sequence length="367" mass="41389">MQGNIVHLTSVHSRNDARIFAKMCTSASANNYNVTLIVADGKGTDNKNGVNIIDVGRLHGRFNRILKTTFKLYRACVVQNADAYHIHDPELLPVGLVLKSSGKIVIFDMHENVAAQIYNKKWIPYIFRPAISLCYKLFQYVALRFYDAVILAETCYEKININCKYVATVRNYPIVEEFEMGTVISRDEKKYVSYVGGISLLRGLQQMVDIAPLVRCEILLAGPPVVSDLEKVKENENWPLIRYLGVIAREDVASVLSSSFAGLVVLHPIENYKETEPTKMFEYMASGIPVIASNFPSWKGIVESIKCGICVDPLDTHAIADAIDYLLDNPEVAKRMGENGRQAVLQKYNWSIEEKKLLCLYEKTLRL</sequence>
<feature type="domain" description="Glycosyl transferase family 1" evidence="3">
    <location>
        <begin position="185"/>
        <end position="342"/>
    </location>
</feature>
<dbReference type="PANTHER" id="PTHR12526:SF629">
    <property type="entry name" value="TEICHURONIC ACID BIOSYNTHESIS GLYCOSYLTRANSFERASE TUAH-RELATED"/>
    <property type="match status" value="1"/>
</dbReference>
<evidence type="ECO:0000256" key="1">
    <source>
        <dbReference type="ARBA" id="ARBA00022676"/>
    </source>
</evidence>